<evidence type="ECO:0000256" key="3">
    <source>
        <dbReference type="RuleBase" id="RU366074"/>
    </source>
</evidence>
<gene>
    <name evidence="5" type="primary">fabG</name>
    <name evidence="5" type="ORF">IC234_10295</name>
</gene>
<dbReference type="NCBIfam" id="TIGR01830">
    <property type="entry name" value="3oxo_ACP_reduc"/>
    <property type="match status" value="1"/>
</dbReference>
<dbReference type="EC" id="1.1.1.100" evidence="3"/>
<dbReference type="PRINTS" id="PR00080">
    <property type="entry name" value="SDRFAMILY"/>
</dbReference>
<dbReference type="PROSITE" id="PS00061">
    <property type="entry name" value="ADH_SHORT"/>
    <property type="match status" value="1"/>
</dbReference>
<dbReference type="PANTHER" id="PTHR42879">
    <property type="entry name" value="3-OXOACYL-(ACYL-CARRIER-PROTEIN) REDUCTASE"/>
    <property type="match status" value="1"/>
</dbReference>
<dbReference type="InterPro" id="IPR036291">
    <property type="entry name" value="NAD(P)-bd_dom_sf"/>
</dbReference>
<proteinExistence type="inferred from homology"/>
<dbReference type="InterPro" id="IPR011284">
    <property type="entry name" value="3oxo_ACP_reduc"/>
</dbReference>
<sequence>MTNTLTGKVALITGASKGIGRAIAAHFAQLGADVAFTYLSSVEKGQALESELSTAGTKVKGYRSDASDYAQAEKLIEDVVADFGKLDILVNNAGITQDGLLMRMSEQQWDQVLTVNLKSVFNLTKAATKPMMRAKAGSIINMTSVVGIKGNAGQANYAASKAGIIGFTKSVALELGSRNIRCNAIAPGFIETEMTDALDPKQVDEWRKAIPLKRGGRPEDVAKATAFLASDDSAYITGQVLQVDGGMLT</sequence>
<keyword evidence="3" id="KW-0444">Lipid biosynthesis</keyword>
<feature type="domain" description="Ketoreductase" evidence="4">
    <location>
        <begin position="8"/>
        <end position="206"/>
    </location>
</feature>
<accession>A0ABR8JVA0</accession>
<dbReference type="InterPro" id="IPR050259">
    <property type="entry name" value="SDR"/>
</dbReference>
<dbReference type="PRINTS" id="PR00081">
    <property type="entry name" value="GDHRDH"/>
</dbReference>
<dbReference type="InterPro" id="IPR057326">
    <property type="entry name" value="KR_dom"/>
</dbReference>
<dbReference type="Gene3D" id="3.40.50.720">
    <property type="entry name" value="NAD(P)-binding Rossmann-like Domain"/>
    <property type="match status" value="1"/>
</dbReference>
<dbReference type="GO" id="GO:0004316">
    <property type="term" value="F:3-oxoacyl-[acyl-carrier-protein] reductase (NADPH) activity"/>
    <property type="evidence" value="ECO:0007669"/>
    <property type="project" value="UniProtKB-EC"/>
</dbReference>
<comment type="function">
    <text evidence="3">Catalyzes the NADPH-dependent reduction of beta-ketoacyl-ACP substrates to beta-hydroxyacyl-ACP products, the first reductive step in the elongation cycle of fatty acid biosynthesis.</text>
</comment>
<dbReference type="InterPro" id="IPR020904">
    <property type="entry name" value="Sc_DH/Rdtase_CS"/>
</dbReference>
<dbReference type="NCBIfam" id="NF005559">
    <property type="entry name" value="PRK07231.1"/>
    <property type="match status" value="1"/>
</dbReference>
<keyword evidence="6" id="KW-1185">Reference proteome</keyword>
<evidence type="ECO:0000259" key="4">
    <source>
        <dbReference type="SMART" id="SM00822"/>
    </source>
</evidence>
<dbReference type="SMART" id="SM00822">
    <property type="entry name" value="PKS_KR"/>
    <property type="match status" value="1"/>
</dbReference>
<comment type="caution">
    <text evidence="5">The sequence shown here is derived from an EMBL/GenBank/DDBJ whole genome shotgun (WGS) entry which is preliminary data.</text>
</comment>
<dbReference type="RefSeq" id="WP_190924168.1">
    <property type="nucleotide sequence ID" value="NZ_JACXAC010000003.1"/>
</dbReference>
<dbReference type="Pfam" id="PF13561">
    <property type="entry name" value="adh_short_C2"/>
    <property type="match status" value="1"/>
</dbReference>
<name>A0ABR8JVA0_9BACT</name>
<comment type="subunit">
    <text evidence="3">Homotetramer.</text>
</comment>
<evidence type="ECO:0000313" key="5">
    <source>
        <dbReference type="EMBL" id="MBD2722515.1"/>
    </source>
</evidence>
<dbReference type="EMBL" id="JACXAC010000003">
    <property type="protein sequence ID" value="MBD2722515.1"/>
    <property type="molecule type" value="Genomic_DNA"/>
</dbReference>
<keyword evidence="3" id="KW-0443">Lipid metabolism</keyword>
<dbReference type="InterPro" id="IPR002347">
    <property type="entry name" value="SDR_fam"/>
</dbReference>
<evidence type="ECO:0000313" key="6">
    <source>
        <dbReference type="Proteomes" id="UP000606003"/>
    </source>
</evidence>
<keyword evidence="3" id="KW-0276">Fatty acid metabolism</keyword>
<dbReference type="CDD" id="cd05333">
    <property type="entry name" value="BKR_SDR_c"/>
    <property type="match status" value="1"/>
</dbReference>
<dbReference type="PANTHER" id="PTHR42879:SF2">
    <property type="entry name" value="3-OXOACYL-[ACYL-CARRIER-PROTEIN] REDUCTASE FABG"/>
    <property type="match status" value="1"/>
</dbReference>
<keyword evidence="3" id="KW-0275">Fatty acid biosynthesis</keyword>
<dbReference type="Proteomes" id="UP000606003">
    <property type="component" value="Unassembled WGS sequence"/>
</dbReference>
<keyword evidence="3" id="KW-0521">NADP</keyword>
<keyword evidence="2 3" id="KW-0560">Oxidoreductase</keyword>
<evidence type="ECO:0000256" key="1">
    <source>
        <dbReference type="ARBA" id="ARBA00006484"/>
    </source>
</evidence>
<reference evidence="5 6" key="1">
    <citation type="submission" date="2020-09" db="EMBL/GenBank/DDBJ databases">
        <authorList>
            <person name="Kim M.K."/>
        </authorList>
    </citation>
    <scope>NUCLEOTIDE SEQUENCE [LARGE SCALE GENOMIC DNA]</scope>
    <source>
        <strain evidence="5 6">BT189</strain>
    </source>
</reference>
<dbReference type="NCBIfam" id="NF009466">
    <property type="entry name" value="PRK12826.1-2"/>
    <property type="match status" value="1"/>
</dbReference>
<evidence type="ECO:0000256" key="2">
    <source>
        <dbReference type="ARBA" id="ARBA00023002"/>
    </source>
</evidence>
<comment type="similarity">
    <text evidence="1 3">Belongs to the short-chain dehydrogenases/reductases (SDR) family.</text>
</comment>
<comment type="catalytic activity">
    <reaction evidence="3">
        <text>a (3R)-hydroxyacyl-[ACP] + NADP(+) = a 3-oxoacyl-[ACP] + NADPH + H(+)</text>
        <dbReference type="Rhea" id="RHEA:17397"/>
        <dbReference type="Rhea" id="RHEA-COMP:9916"/>
        <dbReference type="Rhea" id="RHEA-COMP:9945"/>
        <dbReference type="ChEBI" id="CHEBI:15378"/>
        <dbReference type="ChEBI" id="CHEBI:57783"/>
        <dbReference type="ChEBI" id="CHEBI:58349"/>
        <dbReference type="ChEBI" id="CHEBI:78776"/>
        <dbReference type="ChEBI" id="CHEBI:78827"/>
        <dbReference type="EC" id="1.1.1.100"/>
    </reaction>
</comment>
<protein>
    <recommendedName>
        <fullName evidence="3">3-oxoacyl-[acyl-carrier-protein] reductase</fullName>
        <ecNumber evidence="3">1.1.1.100</ecNumber>
    </recommendedName>
</protein>
<dbReference type="SUPFAM" id="SSF51735">
    <property type="entry name" value="NAD(P)-binding Rossmann-fold domains"/>
    <property type="match status" value="1"/>
</dbReference>
<organism evidence="5 6">
    <name type="scientific">Hymenobacter armeniacus</name>
    <dbReference type="NCBI Taxonomy" id="2771358"/>
    <lineage>
        <taxon>Bacteria</taxon>
        <taxon>Pseudomonadati</taxon>
        <taxon>Bacteroidota</taxon>
        <taxon>Cytophagia</taxon>
        <taxon>Cytophagales</taxon>
        <taxon>Hymenobacteraceae</taxon>
        <taxon>Hymenobacter</taxon>
    </lineage>
</organism>
<comment type="pathway">
    <text evidence="3">Lipid metabolism; fatty acid biosynthesis.</text>
</comment>